<name>D7CUA9_TRURR</name>
<comment type="subcellular location">
    <subcellularLocation>
        <location evidence="1 7">Cell membrane</location>
        <topology evidence="1 7">Multi-pass membrane protein</topology>
    </subcellularLocation>
</comment>
<feature type="transmembrane region" description="Helical" evidence="7">
    <location>
        <begin position="72"/>
        <end position="101"/>
    </location>
</feature>
<feature type="domain" description="ABC transmembrane type-1" evidence="8">
    <location>
        <begin position="69"/>
        <end position="258"/>
    </location>
</feature>
<dbReference type="PANTHER" id="PTHR43386">
    <property type="entry name" value="OLIGOPEPTIDE TRANSPORT SYSTEM PERMEASE PROTEIN APPC"/>
    <property type="match status" value="1"/>
</dbReference>
<evidence type="ECO:0000256" key="2">
    <source>
        <dbReference type="ARBA" id="ARBA00022448"/>
    </source>
</evidence>
<evidence type="ECO:0000256" key="3">
    <source>
        <dbReference type="ARBA" id="ARBA00022475"/>
    </source>
</evidence>
<dbReference type="PROSITE" id="PS50928">
    <property type="entry name" value="ABC_TM1"/>
    <property type="match status" value="1"/>
</dbReference>
<reference evidence="10" key="1">
    <citation type="submission" date="2010-05" db="EMBL/GenBank/DDBJ databases">
        <title>The complete genome of Truepera radiovictris DSM 17093.</title>
        <authorList>
            <consortium name="US DOE Joint Genome Institute (JGI-PGF)"/>
            <person name="Lucas S."/>
            <person name="Copeland A."/>
            <person name="Lapidus A."/>
            <person name="Glavina del Rio T."/>
            <person name="Dalin E."/>
            <person name="Tice H."/>
            <person name="Bruce D."/>
            <person name="Goodwin L."/>
            <person name="Pitluck S."/>
            <person name="Kyrpides N."/>
            <person name="Mavromatis K."/>
            <person name="Ovchinnikova G."/>
            <person name="Munk A.C."/>
            <person name="Detter J.C."/>
            <person name="Han C."/>
            <person name="Tapia R."/>
            <person name="Land M."/>
            <person name="Hauser L."/>
            <person name="Markowitz V."/>
            <person name="Cheng J.-F."/>
            <person name="Hugenholtz P."/>
            <person name="Woyke T."/>
            <person name="Wu D."/>
            <person name="Tindall B."/>
            <person name="Pomrenke H.G."/>
            <person name="Brambilla E."/>
            <person name="Klenk H.-P."/>
            <person name="Eisen J.A."/>
        </authorList>
    </citation>
    <scope>NUCLEOTIDE SEQUENCE [LARGE SCALE GENOMIC DNA]</scope>
    <source>
        <strain evidence="10">DSM 17093 / CIP 108686 / LMG 22925 / RQ-24</strain>
    </source>
</reference>
<dbReference type="GO" id="GO:0005886">
    <property type="term" value="C:plasma membrane"/>
    <property type="evidence" value="ECO:0007669"/>
    <property type="project" value="UniProtKB-SubCell"/>
</dbReference>
<evidence type="ECO:0000256" key="1">
    <source>
        <dbReference type="ARBA" id="ARBA00004651"/>
    </source>
</evidence>
<accession>D7CUA9</accession>
<dbReference type="EMBL" id="CP002049">
    <property type="protein sequence ID" value="ADI15694.1"/>
    <property type="molecule type" value="Genomic_DNA"/>
</dbReference>
<evidence type="ECO:0000313" key="10">
    <source>
        <dbReference type="Proteomes" id="UP000000379"/>
    </source>
</evidence>
<protein>
    <submittedName>
        <fullName evidence="9">Binding-protein-dependent transport systems inner membrane component</fullName>
    </submittedName>
</protein>
<proteinExistence type="inferred from homology"/>
<dbReference type="STRING" id="649638.Trad_2588"/>
<dbReference type="InterPro" id="IPR035906">
    <property type="entry name" value="MetI-like_sf"/>
</dbReference>
<dbReference type="InterPro" id="IPR050366">
    <property type="entry name" value="BP-dependent_transpt_permease"/>
</dbReference>
<evidence type="ECO:0000256" key="6">
    <source>
        <dbReference type="ARBA" id="ARBA00023136"/>
    </source>
</evidence>
<dbReference type="GO" id="GO:0055085">
    <property type="term" value="P:transmembrane transport"/>
    <property type="evidence" value="ECO:0007669"/>
    <property type="project" value="InterPro"/>
</dbReference>
<reference evidence="9 10" key="2">
    <citation type="journal article" date="2011" name="Stand. Genomic Sci.">
        <title>Complete genome sequence of Truepera radiovictrix type strain (RQ-24).</title>
        <authorList>
            <person name="Ivanova N."/>
            <person name="Rohde C."/>
            <person name="Munk C."/>
            <person name="Nolan M."/>
            <person name="Lucas S."/>
            <person name="Del Rio T.G."/>
            <person name="Tice H."/>
            <person name="Deshpande S."/>
            <person name="Cheng J.F."/>
            <person name="Tapia R."/>
            <person name="Han C."/>
            <person name="Goodwin L."/>
            <person name="Pitluck S."/>
            <person name="Liolios K."/>
            <person name="Mavromatis K."/>
            <person name="Mikhailova N."/>
            <person name="Pati A."/>
            <person name="Chen A."/>
            <person name="Palaniappan K."/>
            <person name="Land M."/>
            <person name="Hauser L."/>
            <person name="Chang Y.J."/>
            <person name="Jeffries C.D."/>
            <person name="Brambilla E."/>
            <person name="Rohde M."/>
            <person name="Goker M."/>
            <person name="Tindall B.J."/>
            <person name="Woyke T."/>
            <person name="Bristow J."/>
            <person name="Eisen J.A."/>
            <person name="Markowitz V."/>
            <person name="Hugenholtz P."/>
            <person name="Kyrpides N.C."/>
            <person name="Klenk H.P."/>
            <person name="Lapidus A."/>
        </authorList>
    </citation>
    <scope>NUCLEOTIDE SEQUENCE [LARGE SCALE GENOMIC DNA]</scope>
    <source>
        <strain evidence="10">DSM 17093 / CIP 108686 / LMG 22925 / RQ-24</strain>
    </source>
</reference>
<keyword evidence="10" id="KW-1185">Reference proteome</keyword>
<keyword evidence="6 7" id="KW-0472">Membrane</keyword>
<feature type="transmembrane region" description="Helical" evidence="7">
    <location>
        <begin position="232"/>
        <end position="258"/>
    </location>
</feature>
<dbReference type="Proteomes" id="UP000000379">
    <property type="component" value="Chromosome"/>
</dbReference>
<sequence>MPQRPPLNLLVGALLIGTVTVSALLSFVWLPHDPNAMNFAAQLAPPSAAHPLGTDQFGRDLLSRLMVGSRGALFVGFVAVSIALGAGCLIGALAGFVGGLLDEALMRLVDVLYAFPPILMALLLAAVYQPGILTAMVAIGIATTPVFTRLMRAGVLELKGRDFVEASFALGSSPARLLLRHILPNALSPIIVQASLSFAVAVLAEAALSFLGLGTPPRTPSWGNMLREAQGFLALSPYPVLVPGLAIVATVLGFSLLGDGLRDLRDPRGR</sequence>
<dbReference type="RefSeq" id="WP_013179055.1">
    <property type="nucleotide sequence ID" value="NC_014221.1"/>
</dbReference>
<keyword evidence="5 7" id="KW-1133">Transmembrane helix</keyword>
<dbReference type="AlphaFoldDB" id="D7CUA9"/>
<evidence type="ECO:0000313" key="9">
    <source>
        <dbReference type="EMBL" id="ADI15694.1"/>
    </source>
</evidence>
<dbReference type="CDD" id="cd06261">
    <property type="entry name" value="TM_PBP2"/>
    <property type="match status" value="1"/>
</dbReference>
<feature type="transmembrane region" description="Helical" evidence="7">
    <location>
        <begin position="186"/>
        <end position="212"/>
    </location>
</feature>
<dbReference type="KEGG" id="tra:Trad_2588"/>
<dbReference type="HOGENOM" id="CLU_028518_1_1_0"/>
<gene>
    <name evidence="9" type="ordered locus">Trad_2588</name>
</gene>
<dbReference type="OrthoDB" id="9797852at2"/>
<feature type="transmembrane region" description="Helical" evidence="7">
    <location>
        <begin position="108"/>
        <end position="126"/>
    </location>
</feature>
<keyword evidence="4 7" id="KW-0812">Transmembrane</keyword>
<dbReference type="SUPFAM" id="SSF161098">
    <property type="entry name" value="MetI-like"/>
    <property type="match status" value="1"/>
</dbReference>
<keyword evidence="2 7" id="KW-0813">Transport</keyword>
<dbReference type="Gene3D" id="1.10.3720.10">
    <property type="entry name" value="MetI-like"/>
    <property type="match status" value="1"/>
</dbReference>
<organism evidence="9 10">
    <name type="scientific">Truepera radiovictrix (strain DSM 17093 / CIP 108686 / LMG 22925 / RQ-24)</name>
    <dbReference type="NCBI Taxonomy" id="649638"/>
    <lineage>
        <taxon>Bacteria</taxon>
        <taxon>Thermotogati</taxon>
        <taxon>Deinococcota</taxon>
        <taxon>Deinococci</taxon>
        <taxon>Trueperales</taxon>
        <taxon>Trueperaceae</taxon>
        <taxon>Truepera</taxon>
    </lineage>
</organism>
<keyword evidence="3" id="KW-1003">Cell membrane</keyword>
<evidence type="ECO:0000256" key="5">
    <source>
        <dbReference type="ARBA" id="ARBA00022989"/>
    </source>
</evidence>
<evidence type="ECO:0000256" key="7">
    <source>
        <dbReference type="RuleBase" id="RU363032"/>
    </source>
</evidence>
<dbReference type="eggNOG" id="COG1173">
    <property type="taxonomic scope" value="Bacteria"/>
</dbReference>
<dbReference type="InterPro" id="IPR000515">
    <property type="entry name" value="MetI-like"/>
</dbReference>
<feature type="transmembrane region" description="Helical" evidence="7">
    <location>
        <begin position="7"/>
        <end position="30"/>
    </location>
</feature>
<evidence type="ECO:0000256" key="4">
    <source>
        <dbReference type="ARBA" id="ARBA00022692"/>
    </source>
</evidence>
<dbReference type="Pfam" id="PF00528">
    <property type="entry name" value="BPD_transp_1"/>
    <property type="match status" value="1"/>
</dbReference>
<comment type="similarity">
    <text evidence="7">Belongs to the binding-protein-dependent transport system permease family.</text>
</comment>
<dbReference type="PANTHER" id="PTHR43386:SF25">
    <property type="entry name" value="PEPTIDE ABC TRANSPORTER PERMEASE PROTEIN"/>
    <property type="match status" value="1"/>
</dbReference>
<evidence type="ECO:0000259" key="8">
    <source>
        <dbReference type="PROSITE" id="PS50928"/>
    </source>
</evidence>